<reference evidence="1 2" key="1">
    <citation type="submission" date="2018-10" db="EMBL/GenBank/DDBJ databases">
        <title>Natrarchaeobius chitinivorans gen. nov., sp. nov., and Natrarchaeobius haloalkaliphilus sp. nov., alkaliphilic, chitin-utilizing haloarchaea from hypersaline alkaline lakes.</title>
        <authorList>
            <person name="Sorokin D.Y."/>
            <person name="Elcheninov A.G."/>
            <person name="Kostrikina N.A."/>
            <person name="Bale N.J."/>
            <person name="Sinninghe Damste J.S."/>
            <person name="Khijniak T.V."/>
            <person name="Kublanov I.V."/>
            <person name="Toshchakov S.V."/>
        </authorList>
    </citation>
    <scope>NUCLEOTIDE SEQUENCE [LARGE SCALE GENOMIC DNA]</scope>
    <source>
        <strain evidence="1 2">AArcht-Sl</strain>
    </source>
</reference>
<sequence length="128" mass="14631">MAEVVRNIRVELNIPESRHSDVDHTFEEFRQAAQYVADHGWSDDLYHLVKAKNELHQATYTEVREKTDLQSSLVQSARNLAVDALGSCHGSLKDDKNTSNPEFRGSVIVYNGRTIRTFPHHRELRSDG</sequence>
<evidence type="ECO:0000313" key="2">
    <source>
        <dbReference type="Proteomes" id="UP000273828"/>
    </source>
</evidence>
<dbReference type="EMBL" id="REFY01000004">
    <property type="protein sequence ID" value="RQG89121.1"/>
    <property type="molecule type" value="Genomic_DNA"/>
</dbReference>
<dbReference type="RefSeq" id="WP_124178812.1">
    <property type="nucleotide sequence ID" value="NZ_REFY01000004.1"/>
</dbReference>
<organism evidence="1 2">
    <name type="scientific">Natrarchaeobius halalkaliphilus</name>
    <dbReference type="NCBI Taxonomy" id="1679091"/>
    <lineage>
        <taxon>Archaea</taxon>
        <taxon>Methanobacteriati</taxon>
        <taxon>Methanobacteriota</taxon>
        <taxon>Stenosarchaea group</taxon>
        <taxon>Halobacteria</taxon>
        <taxon>Halobacteriales</taxon>
        <taxon>Natrialbaceae</taxon>
        <taxon>Natrarchaeobius</taxon>
    </lineage>
</organism>
<evidence type="ECO:0008006" key="3">
    <source>
        <dbReference type="Google" id="ProtNLM"/>
    </source>
</evidence>
<gene>
    <name evidence="1" type="ORF">EA462_12170</name>
</gene>
<comment type="caution">
    <text evidence="1">The sequence shown here is derived from an EMBL/GenBank/DDBJ whole genome shotgun (WGS) entry which is preliminary data.</text>
</comment>
<dbReference type="AlphaFoldDB" id="A0A3N6M1Z8"/>
<keyword evidence="2" id="KW-1185">Reference proteome</keyword>
<proteinExistence type="predicted"/>
<dbReference type="Proteomes" id="UP000273828">
    <property type="component" value="Unassembled WGS sequence"/>
</dbReference>
<protein>
    <recommendedName>
        <fullName evidence="3">Transposase</fullName>
    </recommendedName>
</protein>
<dbReference type="OrthoDB" id="210698at2157"/>
<name>A0A3N6M1Z8_9EURY</name>
<evidence type="ECO:0000313" key="1">
    <source>
        <dbReference type="EMBL" id="RQG89121.1"/>
    </source>
</evidence>
<accession>A0A3N6M1Z8</accession>